<proteinExistence type="predicted"/>
<dbReference type="Pfam" id="PF10670">
    <property type="entry name" value="DUF4198"/>
    <property type="match status" value="1"/>
</dbReference>
<reference evidence="1" key="1">
    <citation type="submission" date="2020-09" db="EMBL/GenBank/DDBJ databases">
        <authorList>
            <person name="Kim M.K."/>
        </authorList>
    </citation>
    <scope>NUCLEOTIDE SEQUENCE</scope>
    <source>
        <strain evidence="1">BT704</strain>
    </source>
</reference>
<evidence type="ECO:0000313" key="1">
    <source>
        <dbReference type="EMBL" id="MBD2753022.1"/>
    </source>
</evidence>
<name>A0A927GCR2_9BACT</name>
<sequence length="240" mass="26469">MNRLFTLFTLLFALASVDIYAHALWLETNPTGKLGQKQTVRIVYSEPGDKPEKVADWYSDVKSFELWLISPDKQRTKLTTLAGDDAYTAEFTPAKEGIYTLLIGHSAKDLGGTTKYQFNASALVTVGTSHTGNSPVVNSNELTVFTDASKTYKANQPVNLSSLFKSKPAEKIQLTVYSPSGWSKQIHTNAEGVAEFTPLWPGRYLIEASKSEKETGEQGGKPYQSVWRCATYAVNVANDK</sequence>
<dbReference type="AlphaFoldDB" id="A0A927GCR2"/>
<organism evidence="1 2">
    <name type="scientific">Spirosoma validum</name>
    <dbReference type="NCBI Taxonomy" id="2771355"/>
    <lineage>
        <taxon>Bacteria</taxon>
        <taxon>Pseudomonadati</taxon>
        <taxon>Bacteroidota</taxon>
        <taxon>Cytophagia</taxon>
        <taxon>Cytophagales</taxon>
        <taxon>Cytophagaceae</taxon>
        <taxon>Spirosoma</taxon>
    </lineage>
</organism>
<gene>
    <name evidence="1" type="ORF">IC230_08995</name>
</gene>
<accession>A0A927GCR2</accession>
<comment type="caution">
    <text evidence="1">The sequence shown here is derived from an EMBL/GenBank/DDBJ whole genome shotgun (WGS) entry which is preliminary data.</text>
</comment>
<dbReference type="Proteomes" id="UP000653797">
    <property type="component" value="Unassembled WGS sequence"/>
</dbReference>
<protein>
    <submittedName>
        <fullName evidence="1">DUF4198 domain-containing protein</fullName>
    </submittedName>
</protein>
<keyword evidence="2" id="KW-1185">Reference proteome</keyword>
<dbReference type="InterPro" id="IPR019613">
    <property type="entry name" value="DUF4198"/>
</dbReference>
<dbReference type="SUPFAM" id="SSF49478">
    <property type="entry name" value="Cna protein B-type domain"/>
    <property type="match status" value="1"/>
</dbReference>
<dbReference type="RefSeq" id="WP_191038669.1">
    <property type="nucleotide sequence ID" value="NZ_JACXAA010000003.1"/>
</dbReference>
<evidence type="ECO:0000313" key="2">
    <source>
        <dbReference type="Proteomes" id="UP000653797"/>
    </source>
</evidence>
<dbReference type="EMBL" id="JACXAA010000003">
    <property type="protein sequence ID" value="MBD2753022.1"/>
    <property type="molecule type" value="Genomic_DNA"/>
</dbReference>